<dbReference type="InterPro" id="IPR006190">
    <property type="entry name" value="SAF_AFP_Neu5Ac"/>
</dbReference>
<dbReference type="InterPro" id="IPR036732">
    <property type="entry name" value="AFP_Neu5c_C_sf"/>
</dbReference>
<dbReference type="SUPFAM" id="SSF51269">
    <property type="entry name" value="AFP III-like domain"/>
    <property type="match status" value="1"/>
</dbReference>
<dbReference type="Pfam" id="PF03102">
    <property type="entry name" value="NeuB"/>
    <property type="match status" value="1"/>
</dbReference>
<dbReference type="InterPro" id="IPR051690">
    <property type="entry name" value="PseI-like"/>
</dbReference>
<dbReference type="InterPro" id="IPR057736">
    <property type="entry name" value="SAF_PseI/NeuA/NeuB"/>
</dbReference>
<dbReference type="InterPro" id="IPR013974">
    <property type="entry name" value="SAF"/>
</dbReference>
<proteinExistence type="predicted"/>
<dbReference type="PANTHER" id="PTHR42966">
    <property type="entry name" value="N-ACETYLNEURAMINATE SYNTHASE"/>
    <property type="match status" value="1"/>
</dbReference>
<comment type="caution">
    <text evidence="2">The sequence shown here is derived from an EMBL/GenBank/DDBJ whole genome shotgun (WGS) entry which is preliminary data.</text>
</comment>
<feature type="domain" description="AFP-like" evidence="1">
    <location>
        <begin position="277"/>
        <end position="333"/>
    </location>
</feature>
<dbReference type="EMBL" id="BAAACR010000008">
    <property type="protein sequence ID" value="GAA0210847.1"/>
    <property type="molecule type" value="Genomic_DNA"/>
</dbReference>
<dbReference type="Pfam" id="PF08666">
    <property type="entry name" value="SAF"/>
    <property type="match status" value="1"/>
</dbReference>
<gene>
    <name evidence="2" type="ORF">GCM10008919_12750</name>
</gene>
<name>A0ABP3CP80_9FIRM</name>
<keyword evidence="3" id="KW-1185">Reference proteome</keyword>
<organism evidence="2 3">
    <name type="scientific">Selenomonas dianae</name>
    <dbReference type="NCBI Taxonomy" id="135079"/>
    <lineage>
        <taxon>Bacteria</taxon>
        <taxon>Bacillati</taxon>
        <taxon>Bacillota</taxon>
        <taxon>Negativicutes</taxon>
        <taxon>Selenomonadales</taxon>
        <taxon>Selenomonadaceae</taxon>
        <taxon>Selenomonas</taxon>
    </lineage>
</organism>
<dbReference type="SUPFAM" id="SSF51569">
    <property type="entry name" value="Aldolase"/>
    <property type="match status" value="1"/>
</dbReference>
<sequence>MYLDKACPYIVAELNSSHRGKVEVAKKMIDAAKACGCDAVKFQSWTETSLYSKTYYTKNPIARRMVKGFALLPEALVELSSYCRESGIDFASTPYSRSEVDLLVDACDVPYIKIASMDINNIPFLEYIAGRMVPIVLSTGMATLDEIRAAVRAIEGRGNHQICILHCVSLYPVAHEHIHLNNMRMLKAEFPECSVGYSDHTMGSEAACAATALGAVMIEKHFTLDSSVIGWDNQMATEPEQMEKLVRECRNVAAALGSYERSVTEEELAQRGKMRRSIVAAKHIPAGQVLSMEDLDAKRPGDGIPPNEFARVIGKKVKRDMEADEMLLPDDLE</sequence>
<dbReference type="RefSeq" id="WP_343749049.1">
    <property type="nucleotide sequence ID" value="NZ_BAAACR010000008.1"/>
</dbReference>
<protein>
    <submittedName>
        <fullName evidence="2">N-acetylneuraminate synthase family protein</fullName>
    </submittedName>
</protein>
<dbReference type="SMART" id="SM00858">
    <property type="entry name" value="SAF"/>
    <property type="match status" value="1"/>
</dbReference>
<accession>A0ABP3CP80</accession>
<dbReference type="InterPro" id="IPR013132">
    <property type="entry name" value="PseI/NeuA/B-like_N"/>
</dbReference>
<dbReference type="PANTHER" id="PTHR42966:SF1">
    <property type="entry name" value="SIALIC ACID SYNTHASE"/>
    <property type="match status" value="1"/>
</dbReference>
<dbReference type="CDD" id="cd11615">
    <property type="entry name" value="SAF_NeuB_like"/>
    <property type="match status" value="1"/>
</dbReference>
<dbReference type="Proteomes" id="UP001500399">
    <property type="component" value="Unassembled WGS sequence"/>
</dbReference>
<dbReference type="InterPro" id="IPR013785">
    <property type="entry name" value="Aldolase_TIM"/>
</dbReference>
<dbReference type="Gene3D" id="3.20.20.70">
    <property type="entry name" value="Aldolase class I"/>
    <property type="match status" value="1"/>
</dbReference>
<dbReference type="PROSITE" id="PS50844">
    <property type="entry name" value="AFP_LIKE"/>
    <property type="match status" value="1"/>
</dbReference>
<evidence type="ECO:0000259" key="1">
    <source>
        <dbReference type="PROSITE" id="PS50844"/>
    </source>
</evidence>
<reference evidence="3" key="1">
    <citation type="journal article" date="2019" name="Int. J. Syst. Evol. Microbiol.">
        <title>The Global Catalogue of Microorganisms (GCM) 10K type strain sequencing project: providing services to taxonomists for standard genome sequencing and annotation.</title>
        <authorList>
            <consortium name="The Broad Institute Genomics Platform"/>
            <consortium name="The Broad Institute Genome Sequencing Center for Infectious Disease"/>
            <person name="Wu L."/>
            <person name="Ma J."/>
        </authorList>
    </citation>
    <scope>NUCLEOTIDE SEQUENCE [LARGE SCALE GENOMIC DNA]</scope>
    <source>
        <strain evidence="3">JCM 8542</strain>
    </source>
</reference>
<dbReference type="Gene3D" id="3.90.1210.10">
    <property type="entry name" value="Antifreeze-like/N-acetylneuraminic acid synthase C-terminal domain"/>
    <property type="match status" value="1"/>
</dbReference>
<evidence type="ECO:0000313" key="2">
    <source>
        <dbReference type="EMBL" id="GAA0210847.1"/>
    </source>
</evidence>
<evidence type="ECO:0000313" key="3">
    <source>
        <dbReference type="Proteomes" id="UP001500399"/>
    </source>
</evidence>